<dbReference type="AlphaFoldDB" id="A0A7U4E7L7"/>
<organism evidence="1 2">
    <name type="scientific">Runella slithyformis (strain ATCC 29530 / DSM 19594 / LMG 11500 / NCIMB 11436 / LSU 4)</name>
    <dbReference type="NCBI Taxonomy" id="761193"/>
    <lineage>
        <taxon>Bacteria</taxon>
        <taxon>Pseudomonadati</taxon>
        <taxon>Bacteroidota</taxon>
        <taxon>Cytophagia</taxon>
        <taxon>Cytophagales</taxon>
        <taxon>Spirosomataceae</taxon>
        <taxon>Runella</taxon>
    </lineage>
</organism>
<dbReference type="Pfam" id="PF14054">
    <property type="entry name" value="DUF4249"/>
    <property type="match status" value="1"/>
</dbReference>
<accession>A0A7U4E7L7</accession>
<evidence type="ECO:0000313" key="2">
    <source>
        <dbReference type="Proteomes" id="UP000000493"/>
    </source>
</evidence>
<evidence type="ECO:0000313" key="1">
    <source>
        <dbReference type="EMBL" id="AEI50514.1"/>
    </source>
</evidence>
<evidence type="ECO:0008006" key="3">
    <source>
        <dbReference type="Google" id="ProtNLM"/>
    </source>
</evidence>
<sequence>MRCILFITLLAGVLSSCESGVEIERIPLNKLIAISSFISPQDSVLCVHVYRGQEMGSILRPDSAVIREAQVTISDGIRMTAFTYNASRKCYTLSSQIADIQPEKEYRLQVKVGNTVCNASCRIPPNPVVPNVNQSKVNDDFIALFNWPSSEKNRYYIFNYSLRDIVFRSQIGNPIGPYIRTPTNTLFDRQDKEANEMEIRVINAFKADRVSLAVFYQAVDENTYKYLKTYQDFSNWQNNTDHLIPNLREPQPVFDNIEGGIGIFGGYNRLDTLFKIKG</sequence>
<dbReference type="Proteomes" id="UP000000493">
    <property type="component" value="Chromosome"/>
</dbReference>
<dbReference type="InterPro" id="IPR025345">
    <property type="entry name" value="DUF4249"/>
</dbReference>
<dbReference type="RefSeq" id="WP_013929811.1">
    <property type="nucleotide sequence ID" value="NC_015703.1"/>
</dbReference>
<keyword evidence="2" id="KW-1185">Reference proteome</keyword>
<dbReference type="KEGG" id="rsi:Runsl_4170"/>
<reference evidence="1 2" key="2">
    <citation type="journal article" date="2012" name="Stand. Genomic Sci.">
        <title>Complete genome sequence of the aquatic bacterium Runella slithyformis type strain (LSU 4(T)).</title>
        <authorList>
            <person name="Copeland A."/>
            <person name="Zhang X."/>
            <person name="Misra M."/>
            <person name="Lapidus A."/>
            <person name="Nolan M."/>
            <person name="Lucas S."/>
            <person name="Deshpande S."/>
            <person name="Cheng J.F."/>
            <person name="Tapia R."/>
            <person name="Goodwin L.A."/>
            <person name="Pitluck S."/>
            <person name="Liolios K."/>
            <person name="Pagani I."/>
            <person name="Ivanova N."/>
            <person name="Mikhailova N."/>
            <person name="Pati A."/>
            <person name="Chen A."/>
            <person name="Palaniappan K."/>
            <person name="Land M."/>
            <person name="Hauser L."/>
            <person name="Pan C."/>
            <person name="Jeffries C.D."/>
            <person name="Detter J.C."/>
            <person name="Brambilla E.M."/>
            <person name="Rohde M."/>
            <person name="Djao O.D."/>
            <person name="Goker M."/>
            <person name="Sikorski J."/>
            <person name="Tindall B.J."/>
            <person name="Woyke T."/>
            <person name="Bristow J."/>
            <person name="Eisen J.A."/>
            <person name="Markowitz V."/>
            <person name="Hugenholtz P."/>
            <person name="Kyrpides N.C."/>
            <person name="Klenk H.P."/>
            <person name="Mavromatis K."/>
        </authorList>
    </citation>
    <scope>NUCLEOTIDE SEQUENCE [LARGE SCALE GENOMIC DNA]</scope>
    <source>
        <strain evidence="2">ATCC 29530 / DSM 19594 / LMG 11500 / NCIMB 11436 / LSU 4</strain>
    </source>
</reference>
<protein>
    <recommendedName>
        <fullName evidence="3">DUF4249 domain-containing protein</fullName>
    </recommendedName>
</protein>
<dbReference type="PROSITE" id="PS51257">
    <property type="entry name" value="PROKAR_LIPOPROTEIN"/>
    <property type="match status" value="1"/>
</dbReference>
<name>A0A7U4E7L7_RUNSL</name>
<proteinExistence type="predicted"/>
<gene>
    <name evidence="1" type="ordered locus">Runsl_4170</name>
</gene>
<reference evidence="2" key="1">
    <citation type="submission" date="2011-06" db="EMBL/GenBank/DDBJ databases">
        <title>The complete genome of chromosome of Runella slithyformis DSM 19594.</title>
        <authorList>
            <consortium name="US DOE Joint Genome Institute (JGI-PGF)"/>
            <person name="Lucas S."/>
            <person name="Han J."/>
            <person name="Lapidus A."/>
            <person name="Bruce D."/>
            <person name="Goodwin L."/>
            <person name="Pitluck S."/>
            <person name="Peters L."/>
            <person name="Kyrpides N."/>
            <person name="Mavromatis K."/>
            <person name="Ivanova N."/>
            <person name="Ovchinnikova G."/>
            <person name="Zhang X."/>
            <person name="Misra M."/>
            <person name="Detter J.C."/>
            <person name="Tapia R."/>
            <person name="Han C."/>
            <person name="Land M."/>
            <person name="Hauser L."/>
            <person name="Markowitz V."/>
            <person name="Cheng J.-F."/>
            <person name="Hugenholtz P."/>
            <person name="Woyke T."/>
            <person name="Wu D."/>
            <person name="Tindall B."/>
            <person name="Faehrich R."/>
            <person name="Brambilla E."/>
            <person name="Klenk H.-P."/>
            <person name="Eisen J.A."/>
        </authorList>
    </citation>
    <scope>NUCLEOTIDE SEQUENCE [LARGE SCALE GENOMIC DNA]</scope>
    <source>
        <strain evidence="2">ATCC 29530 / DSM 19594 / LMG 11500 / NCIMB 11436 / LSU 4</strain>
    </source>
</reference>
<dbReference type="EMBL" id="CP002859">
    <property type="protein sequence ID" value="AEI50514.1"/>
    <property type="molecule type" value="Genomic_DNA"/>
</dbReference>